<dbReference type="EMBL" id="CP151504">
    <property type="protein sequence ID" value="WZN61317.1"/>
    <property type="molecule type" value="Genomic_DNA"/>
</dbReference>
<dbReference type="InterPro" id="IPR029058">
    <property type="entry name" value="AB_hydrolase_fold"/>
</dbReference>
<dbReference type="GO" id="GO:0008610">
    <property type="term" value="P:lipid biosynthetic process"/>
    <property type="evidence" value="ECO:0007669"/>
    <property type="project" value="TreeGrafter"/>
</dbReference>
<dbReference type="InterPro" id="IPR012223">
    <property type="entry name" value="TEII"/>
</dbReference>
<proteinExistence type="inferred from homology"/>
<dbReference type="Gene3D" id="3.40.710.10">
    <property type="entry name" value="DD-peptidase/beta-lactamase superfamily"/>
    <property type="match status" value="1"/>
</dbReference>
<keyword evidence="6" id="KW-1185">Reference proteome</keyword>
<evidence type="ECO:0000256" key="1">
    <source>
        <dbReference type="ARBA" id="ARBA00007169"/>
    </source>
</evidence>
<feature type="compositionally biased region" description="Acidic residues" evidence="2">
    <location>
        <begin position="166"/>
        <end position="176"/>
    </location>
</feature>
<feature type="region of interest" description="Disordered" evidence="2">
    <location>
        <begin position="150"/>
        <end position="181"/>
    </location>
</feature>
<dbReference type="SUPFAM" id="SSF53474">
    <property type="entry name" value="alpha/beta-Hydrolases"/>
    <property type="match status" value="1"/>
</dbReference>
<evidence type="ECO:0000313" key="6">
    <source>
        <dbReference type="Proteomes" id="UP001472866"/>
    </source>
</evidence>
<organism evidence="5 6">
    <name type="scientific">Chloropicon roscoffensis</name>
    <dbReference type="NCBI Taxonomy" id="1461544"/>
    <lineage>
        <taxon>Eukaryota</taxon>
        <taxon>Viridiplantae</taxon>
        <taxon>Chlorophyta</taxon>
        <taxon>Chloropicophyceae</taxon>
        <taxon>Chloropicales</taxon>
        <taxon>Chloropicaceae</taxon>
        <taxon>Chloropicon</taxon>
    </lineage>
</organism>
<protein>
    <submittedName>
        <fullName evidence="5">Thioesterase domain-containing protein</fullName>
    </submittedName>
</protein>
<dbReference type="Gene3D" id="3.40.50.1820">
    <property type="entry name" value="alpha/beta hydrolase"/>
    <property type="match status" value="1"/>
</dbReference>
<feature type="compositionally biased region" description="Basic and acidic residues" evidence="2">
    <location>
        <begin position="150"/>
        <end position="165"/>
    </location>
</feature>
<dbReference type="Pfam" id="PF00144">
    <property type="entry name" value="Beta-lactamase"/>
    <property type="match status" value="1"/>
</dbReference>
<dbReference type="PANTHER" id="PTHR11487">
    <property type="entry name" value="THIOESTERASE"/>
    <property type="match status" value="1"/>
</dbReference>
<dbReference type="InterPro" id="IPR012338">
    <property type="entry name" value="Beta-lactam/transpept-like"/>
</dbReference>
<feature type="domain" description="Thioesterase" evidence="4">
    <location>
        <begin position="402"/>
        <end position="574"/>
    </location>
</feature>
<comment type="similarity">
    <text evidence="1">Belongs to the thioesterase family.</text>
</comment>
<dbReference type="InterPro" id="IPR001466">
    <property type="entry name" value="Beta-lactam-related"/>
</dbReference>
<evidence type="ECO:0000256" key="2">
    <source>
        <dbReference type="SAM" id="MobiDB-lite"/>
    </source>
</evidence>
<dbReference type="AlphaFoldDB" id="A0AAX4P4R7"/>
<name>A0AAX4P4R7_9CHLO</name>
<evidence type="ECO:0000259" key="3">
    <source>
        <dbReference type="Pfam" id="PF00144"/>
    </source>
</evidence>
<sequence length="694" mass="77717">MASCRAVTAEALEEHFDRNMFRMLEYFHVAGATVSMVSYKEPRPTPPESAVNAYYADELDRLPSLRPRCESKTSTSEHLFRFSKSFGFDDIEKEELVTCDTLFDSGTCARVLSGLALSQLEGEGKISMQSYASKYLSDYMGEATTLEELFERRRSPSPSSDKENDGEQEEEREEDGTGLCSRSARDWDEHASWCAEQIIEKASGLSFRTYMETVLLPRLGISLQKVSEEDGKDCFTYLYKNKNKRMMQLKTLQSKLTVDSGLIVSTAQMNRILAAIVSEVHAKGKDGCREGYGLLPGFGFGFKSVSFVPGGLSFFVCVSAMRDNGNSVLCIEPTGKWAIWIACNTCSEDKGNFNDLFRGEPLCYFILKEFISEFGLSQEMSRKSLSRWTIDPAPGRGDHIATLFCFPYVGGNGRQVFKNWHTLLPEFIEVKSVSLPGRGPRINEPPRTHLLRLAEEIAVGILPSLKDKRFCFYGDGIGALLAFEVGRYLQVNHGLSPMWCFFSGSPSPTTYGTAVEGSPLLEAGNKLNAAMMERLCSCGKLPKCLKENPLLARAMLPSIQSDMQMESNYRYKRQPYKHVKCDEYFCDTGLDTLSALTPNSSPRRDMKQNTLRLACPISIFRDANLSEQEEAEISQWELVTDSEALFVTVPGSVRIDKDLKTMEDICKIISDSVGGTSLTKQRFESWIGWAARCL</sequence>
<evidence type="ECO:0000313" key="5">
    <source>
        <dbReference type="EMBL" id="WZN61317.1"/>
    </source>
</evidence>
<gene>
    <name evidence="5" type="ORF">HKI87_04g28520</name>
</gene>
<dbReference type="PANTHER" id="PTHR11487:SF0">
    <property type="entry name" value="S-ACYL FATTY ACID SYNTHASE THIOESTERASE, MEDIUM CHAIN"/>
    <property type="match status" value="1"/>
</dbReference>
<dbReference type="SUPFAM" id="SSF56601">
    <property type="entry name" value="beta-lactamase/transpeptidase-like"/>
    <property type="match status" value="1"/>
</dbReference>
<dbReference type="Pfam" id="PF00975">
    <property type="entry name" value="Thioesterase"/>
    <property type="match status" value="1"/>
</dbReference>
<feature type="domain" description="Beta-lactamase-related" evidence="3">
    <location>
        <begin position="82"/>
        <end position="273"/>
    </location>
</feature>
<reference evidence="5 6" key="1">
    <citation type="submission" date="2024-03" db="EMBL/GenBank/DDBJ databases">
        <title>Complete genome sequence of the green alga Chloropicon roscoffensis RCC1871.</title>
        <authorList>
            <person name="Lemieux C."/>
            <person name="Pombert J.-F."/>
            <person name="Otis C."/>
            <person name="Turmel M."/>
        </authorList>
    </citation>
    <scope>NUCLEOTIDE SEQUENCE [LARGE SCALE GENOMIC DNA]</scope>
    <source>
        <strain evidence="5 6">RCC1871</strain>
    </source>
</reference>
<dbReference type="InterPro" id="IPR001031">
    <property type="entry name" value="Thioesterase"/>
</dbReference>
<dbReference type="Proteomes" id="UP001472866">
    <property type="component" value="Chromosome 04"/>
</dbReference>
<accession>A0AAX4P4R7</accession>
<evidence type="ECO:0000259" key="4">
    <source>
        <dbReference type="Pfam" id="PF00975"/>
    </source>
</evidence>